<dbReference type="AlphaFoldDB" id="B0T6U9"/>
<dbReference type="KEGG" id="cak:Caul_2036"/>
<proteinExistence type="predicted"/>
<reference evidence="1" key="1">
    <citation type="submission" date="2008-01" db="EMBL/GenBank/DDBJ databases">
        <title>Complete sequence of chromosome of Caulobacter sp. K31.</title>
        <authorList>
            <consortium name="US DOE Joint Genome Institute"/>
            <person name="Copeland A."/>
            <person name="Lucas S."/>
            <person name="Lapidus A."/>
            <person name="Barry K."/>
            <person name="Glavina del Rio T."/>
            <person name="Dalin E."/>
            <person name="Tice H."/>
            <person name="Pitluck S."/>
            <person name="Bruce D."/>
            <person name="Goodwin L."/>
            <person name="Thompson L.S."/>
            <person name="Brettin T."/>
            <person name="Detter J.C."/>
            <person name="Han C."/>
            <person name="Schmutz J."/>
            <person name="Larimer F."/>
            <person name="Land M."/>
            <person name="Hauser L."/>
            <person name="Kyrpides N."/>
            <person name="Kim E."/>
            <person name="Stephens C."/>
            <person name="Richardson P."/>
        </authorList>
    </citation>
    <scope>NUCLEOTIDE SEQUENCE [LARGE SCALE GENOMIC DNA]</scope>
    <source>
        <strain evidence="1">K31</strain>
    </source>
</reference>
<evidence type="ECO:0000313" key="1">
    <source>
        <dbReference type="EMBL" id="ABZ71164.1"/>
    </source>
</evidence>
<protein>
    <recommendedName>
        <fullName evidence="2">Transposase</fullName>
    </recommendedName>
</protein>
<evidence type="ECO:0008006" key="2">
    <source>
        <dbReference type="Google" id="ProtNLM"/>
    </source>
</evidence>
<dbReference type="Pfam" id="PF10038">
    <property type="entry name" value="DUF2274"/>
    <property type="match status" value="1"/>
</dbReference>
<sequence>MKLAKLPDRNPVRLTISVLPDLNARLAVYAEAYKATYGEAASVTDLIPAMLELFLDSDRTVATGRKSEAKTRA</sequence>
<dbReference type="eggNOG" id="COG5639">
    <property type="taxonomic scope" value="Bacteria"/>
</dbReference>
<accession>B0T6U9</accession>
<gene>
    <name evidence="1" type="ordered locus">Caul_2036</name>
</gene>
<dbReference type="STRING" id="366602.Caul_2036"/>
<dbReference type="HOGENOM" id="CLU_179036_1_0_5"/>
<dbReference type="EMBL" id="CP000927">
    <property type="protein sequence ID" value="ABZ71164.1"/>
    <property type="molecule type" value="Genomic_DNA"/>
</dbReference>
<organism evidence="1">
    <name type="scientific">Caulobacter sp. (strain K31)</name>
    <dbReference type="NCBI Taxonomy" id="366602"/>
    <lineage>
        <taxon>Bacteria</taxon>
        <taxon>Pseudomonadati</taxon>
        <taxon>Pseudomonadota</taxon>
        <taxon>Alphaproteobacteria</taxon>
        <taxon>Caulobacterales</taxon>
        <taxon>Caulobacteraceae</taxon>
        <taxon>Caulobacter</taxon>
    </lineage>
</organism>
<dbReference type="InterPro" id="IPR018733">
    <property type="entry name" value="DUF2274"/>
</dbReference>
<dbReference type="OrthoDB" id="9803810at2"/>
<name>B0T6U9_CAUSK</name>